<dbReference type="Proteomes" id="UP001519460">
    <property type="component" value="Unassembled WGS sequence"/>
</dbReference>
<evidence type="ECO:0000313" key="2">
    <source>
        <dbReference type="EMBL" id="KAK7486596.1"/>
    </source>
</evidence>
<evidence type="ECO:0008006" key="4">
    <source>
        <dbReference type="Google" id="ProtNLM"/>
    </source>
</evidence>
<name>A0ABD0KHD6_9CAEN</name>
<dbReference type="AlphaFoldDB" id="A0ABD0KHD6"/>
<dbReference type="EMBL" id="JACVVK020000176">
    <property type="protein sequence ID" value="KAK7486596.1"/>
    <property type="molecule type" value="Genomic_DNA"/>
</dbReference>
<feature type="region of interest" description="Disordered" evidence="1">
    <location>
        <begin position="71"/>
        <end position="137"/>
    </location>
</feature>
<reference evidence="2 3" key="1">
    <citation type="journal article" date="2023" name="Sci. Data">
        <title>Genome assembly of the Korean intertidal mud-creeper Batillaria attramentaria.</title>
        <authorList>
            <person name="Patra A.K."/>
            <person name="Ho P.T."/>
            <person name="Jun S."/>
            <person name="Lee S.J."/>
            <person name="Kim Y."/>
            <person name="Won Y.J."/>
        </authorList>
    </citation>
    <scope>NUCLEOTIDE SEQUENCE [LARGE SCALE GENOMIC DNA]</scope>
    <source>
        <strain evidence="2">Wonlab-2016</strain>
    </source>
</reference>
<protein>
    <recommendedName>
        <fullName evidence="4">Pentatricopeptide repeat-containing protein</fullName>
    </recommendedName>
</protein>
<organism evidence="2 3">
    <name type="scientific">Batillaria attramentaria</name>
    <dbReference type="NCBI Taxonomy" id="370345"/>
    <lineage>
        <taxon>Eukaryota</taxon>
        <taxon>Metazoa</taxon>
        <taxon>Spiralia</taxon>
        <taxon>Lophotrochozoa</taxon>
        <taxon>Mollusca</taxon>
        <taxon>Gastropoda</taxon>
        <taxon>Caenogastropoda</taxon>
        <taxon>Sorbeoconcha</taxon>
        <taxon>Cerithioidea</taxon>
        <taxon>Batillariidae</taxon>
        <taxon>Batillaria</taxon>
    </lineage>
</organism>
<sequence>MPAFSAREIDLGGGGFGGSAPPPGLAASFSGSAPSLGFGSAAISASTSSTSVPETSFAGGFGQEFPQRRVMPARGASPSAASVTLLEEEKREGPMKTGRALDHPPQMLTSIRERRRKKKMTSPVSWRKEGPAHMPATSPARQVVDKYYPPDFTMADMLQEEAEEPLLGAPFRRRKKKEKLALSGGPEGHHFKSVRWESPEAFRARTMALDSLAAGEAMDAGGGGVKADFRSGLGQVPMVREGANLDVWQQMWSGNEEELMSLQTQLVSSCYKLLESGLSVSTLGTFRRATAASELEELLATVLVLLALWMNWTGGKIHDQISYLKDVMAFKSADTMGKFVPIFVSFLRNGQVEKAVQFCRDMDARHPMACSSMELAPDWLSLGARLFGLV</sequence>
<gene>
    <name evidence="2" type="ORF">BaRGS_00022121</name>
</gene>
<feature type="region of interest" description="Disordered" evidence="1">
    <location>
        <begin position="1"/>
        <end position="31"/>
    </location>
</feature>
<keyword evidence="3" id="KW-1185">Reference proteome</keyword>
<comment type="caution">
    <text evidence="2">The sequence shown here is derived from an EMBL/GenBank/DDBJ whole genome shotgun (WGS) entry which is preliminary data.</text>
</comment>
<proteinExistence type="predicted"/>
<evidence type="ECO:0000256" key="1">
    <source>
        <dbReference type="SAM" id="MobiDB-lite"/>
    </source>
</evidence>
<feature type="compositionally biased region" description="Basic and acidic residues" evidence="1">
    <location>
        <begin position="87"/>
        <end position="102"/>
    </location>
</feature>
<evidence type="ECO:0000313" key="3">
    <source>
        <dbReference type="Proteomes" id="UP001519460"/>
    </source>
</evidence>
<accession>A0ABD0KHD6</accession>
<feature type="non-terminal residue" evidence="2">
    <location>
        <position position="1"/>
    </location>
</feature>